<dbReference type="Pfam" id="PF21688">
    <property type="entry name" value="FAD-depend_C"/>
    <property type="match status" value="1"/>
</dbReference>
<organism evidence="2 3">
    <name type="scientific">Marinobacter subterrani</name>
    <dbReference type="NCBI Taxonomy" id="1658765"/>
    <lineage>
        <taxon>Bacteria</taxon>
        <taxon>Pseudomonadati</taxon>
        <taxon>Pseudomonadota</taxon>
        <taxon>Gammaproteobacteria</taxon>
        <taxon>Pseudomonadales</taxon>
        <taxon>Marinobacteraceae</taxon>
        <taxon>Marinobacter</taxon>
    </lineage>
</organism>
<evidence type="ECO:0000259" key="1">
    <source>
        <dbReference type="Pfam" id="PF21688"/>
    </source>
</evidence>
<feature type="domain" description="FAD-dependent protein C-terminal" evidence="1">
    <location>
        <begin position="285"/>
        <end position="481"/>
    </location>
</feature>
<dbReference type="OrthoDB" id="9772594at2"/>
<dbReference type="PANTHER" id="PTHR42842:SF3">
    <property type="entry name" value="FAD_NAD(P)-BINDING OXIDOREDUCTASE FAMILY PROTEIN"/>
    <property type="match status" value="1"/>
</dbReference>
<keyword evidence="3" id="KW-1185">Reference proteome</keyword>
<dbReference type="EMBL" id="LFBU01000001">
    <property type="protein sequence ID" value="KMQ76126.1"/>
    <property type="molecule type" value="Genomic_DNA"/>
</dbReference>
<dbReference type="Proteomes" id="UP000036102">
    <property type="component" value="Unassembled WGS sequence"/>
</dbReference>
<dbReference type="InterPro" id="IPR049516">
    <property type="entry name" value="FAD-depend_C"/>
</dbReference>
<dbReference type="RefSeq" id="WP_048496142.1">
    <property type="nucleotide sequence ID" value="NZ_LFBU01000001.1"/>
</dbReference>
<dbReference type="AlphaFoldDB" id="A0A0J7JEB7"/>
<dbReference type="InterPro" id="IPR028348">
    <property type="entry name" value="FAD-binding_protein"/>
</dbReference>
<protein>
    <submittedName>
        <fullName evidence="2">Putative FAD-dependent dehydrogenase</fullName>
    </submittedName>
</protein>
<dbReference type="SUPFAM" id="SSF51905">
    <property type="entry name" value="FAD/NAD(P)-binding domain"/>
    <property type="match status" value="1"/>
</dbReference>
<dbReference type="Gene3D" id="3.30.70.2700">
    <property type="match status" value="1"/>
</dbReference>
<dbReference type="PANTHER" id="PTHR42842">
    <property type="entry name" value="FAD/NAD(P)-BINDING OXIDOREDUCTASE"/>
    <property type="match status" value="1"/>
</dbReference>
<dbReference type="InterPro" id="IPR036188">
    <property type="entry name" value="FAD/NAD-bd_sf"/>
</dbReference>
<accession>A0A0J7JEB7</accession>
<dbReference type="PIRSF" id="PIRSF038984">
    <property type="entry name" value="FAD_binding_protein"/>
    <property type="match status" value="1"/>
</dbReference>
<name>A0A0J7JEB7_9GAMM</name>
<sequence length="548" mass="59457">MIRVTELALPLDHPKDALRAAILQRLQLRDEELLHFTVFKRSYDARKKNSEIKFVYIIDLAVQDEVAVLDRFAGDAHVRPAPDTTYHPVAEAPANLAERPIVVGLGPCGLFAALLLAQMGFRPIVLERGKDVRRRTKDTWALWRKKQLSPESNVQFGEGGAGLFSDGKLYSQIKDPKFYGRKVMAEFVRAGAPEEILYVSKPHIGTFRLTGVVSRMREEIISLGGEIRFEHKVTDLLVEDGQVRGVQLASGEQLMSRHVVMALGHSARDTFRMLHGRGVFVEAKPFAIGFRIEHPQSLIDHARLGKYAGHPALGAADYKLVYHASNGRAVYSFCMCPGGTVVAATSEPGRVVTNGMSQYSRNERNANSGIVVNIDPATDFPGDPLAGVELQETLEAHAYVLGGSDYCAPAQLVGDFIAGKPSENLGDVMPSYKPGIRLGDLASSLPDYAIDAIREALPAFGRQIRGFDRADALLTGIETRTSSPVRLTRDRESLQSLNTRGLYPAGEGAGYAGGILSAGVDGIKVAEAVATAMLADLQSTGANRGAEL</sequence>
<evidence type="ECO:0000313" key="3">
    <source>
        <dbReference type="Proteomes" id="UP000036102"/>
    </source>
</evidence>
<dbReference type="STRING" id="1658765.Msub_12335"/>
<comment type="caution">
    <text evidence="2">The sequence shown here is derived from an EMBL/GenBank/DDBJ whole genome shotgun (WGS) entry which is preliminary data.</text>
</comment>
<dbReference type="PATRIC" id="fig|1658765.3.peg.2351"/>
<proteinExistence type="predicted"/>
<reference evidence="2 3" key="1">
    <citation type="submission" date="2015-06" db="EMBL/GenBank/DDBJ databases">
        <title>Marinobacter subterrani, a genetically tractable neutrophilic iron-oxidizing strain isolated from the Soudan Iron Mine.</title>
        <authorList>
            <person name="Bonis B.M."/>
            <person name="Gralnick J.A."/>
        </authorList>
    </citation>
    <scope>NUCLEOTIDE SEQUENCE [LARGE SCALE GENOMIC DNA]</scope>
    <source>
        <strain evidence="2 3">JG233</strain>
    </source>
</reference>
<dbReference type="Gene3D" id="3.50.50.60">
    <property type="entry name" value="FAD/NAD(P)-binding domain"/>
    <property type="match status" value="2"/>
</dbReference>
<evidence type="ECO:0000313" key="2">
    <source>
        <dbReference type="EMBL" id="KMQ76126.1"/>
    </source>
</evidence>
<gene>
    <name evidence="2" type="ORF">Msub_12335</name>
</gene>